<dbReference type="EMBL" id="JH719395">
    <property type="protein sequence ID" value="EJC82898.1"/>
    <property type="molecule type" value="Genomic_DNA"/>
</dbReference>
<proteinExistence type="predicted"/>
<dbReference type="AlphaFoldDB" id="J0WCG3"/>
<evidence type="ECO:0000313" key="1">
    <source>
        <dbReference type="EMBL" id="EJC82898.1"/>
    </source>
</evidence>
<evidence type="ECO:0000313" key="2">
    <source>
        <dbReference type="Proteomes" id="UP000005732"/>
    </source>
</evidence>
<reference evidence="1 2" key="1">
    <citation type="submission" date="2012-02" db="EMBL/GenBank/DDBJ databases">
        <title>Improved High-Quality Draft Sequence of Rhizobium leguminosarum bv. trifolii WSM2297.</title>
        <authorList>
            <consortium name="US DOE Joint Genome Institute"/>
            <person name="Lucas S."/>
            <person name="Han J."/>
            <person name="Lapidus A."/>
            <person name="Cheng J.-F."/>
            <person name="Goodwin L."/>
            <person name="Pitluck S."/>
            <person name="Peters L."/>
            <person name="Ovchinnikova G."/>
            <person name="Zhang X."/>
            <person name="Detter J.C."/>
            <person name="Han C."/>
            <person name="Tapia R."/>
            <person name="Land M."/>
            <person name="Hauser L."/>
            <person name="Kyrpides N."/>
            <person name="Ivanova N."/>
            <person name="Pagani I."/>
            <person name="Brau L."/>
            <person name="Yates R."/>
            <person name="O'Hara G."/>
            <person name="Rui T."/>
            <person name="Howieson J."/>
            <person name="Reeve W."/>
            <person name="Woyke T."/>
        </authorList>
    </citation>
    <scope>NUCLEOTIDE SEQUENCE [LARGE SCALE GENOMIC DNA]</scope>
    <source>
        <strain evidence="1 2">WSM2297</strain>
    </source>
</reference>
<organism evidence="1 2">
    <name type="scientific">Rhizobium leguminosarum bv. trifolii WSM2297</name>
    <dbReference type="NCBI Taxonomy" id="754762"/>
    <lineage>
        <taxon>Bacteria</taxon>
        <taxon>Pseudomonadati</taxon>
        <taxon>Pseudomonadota</taxon>
        <taxon>Alphaproteobacteria</taxon>
        <taxon>Hyphomicrobiales</taxon>
        <taxon>Rhizobiaceae</taxon>
        <taxon>Rhizobium/Agrobacterium group</taxon>
        <taxon>Rhizobium</taxon>
    </lineage>
</organism>
<name>J0WCG3_RHILT</name>
<dbReference type="Proteomes" id="UP000005732">
    <property type="component" value="Unassembled WGS sequence"/>
</dbReference>
<protein>
    <submittedName>
        <fullName evidence="1">Uncharacterized protein</fullName>
    </submittedName>
</protein>
<accession>J0WCG3</accession>
<gene>
    <name evidence="1" type="ORF">Rleg4DRAFT_4628</name>
</gene>
<dbReference type="HOGENOM" id="CLU_3204414_0_0_5"/>
<sequence>MRGADFASLDRSIPGGDFLARRFSKLCPSPLWGGVGEGFWRITQR</sequence>